<evidence type="ECO:0000259" key="3">
    <source>
        <dbReference type="Pfam" id="PF12357"/>
    </source>
</evidence>
<keyword evidence="2" id="KW-0443">Lipid metabolism</keyword>
<accession>A0A5B7C1P5</accession>
<dbReference type="InterPro" id="IPR015679">
    <property type="entry name" value="PLipase_D_fam"/>
</dbReference>
<dbReference type="Pfam" id="PF12357">
    <property type="entry name" value="PLD_C"/>
    <property type="match status" value="1"/>
</dbReference>
<dbReference type="GO" id="GO:0004630">
    <property type="term" value="F:phospholipase D activity"/>
    <property type="evidence" value="ECO:0007669"/>
    <property type="project" value="TreeGrafter"/>
</dbReference>
<keyword evidence="1" id="KW-0677">Repeat</keyword>
<feature type="domain" description="Phospholipase D C-terminal" evidence="3">
    <location>
        <begin position="38"/>
        <end position="107"/>
    </location>
</feature>
<gene>
    <name evidence="4" type="ORF">Din_043572</name>
</gene>
<name>A0A5B7C1P5_DAVIN</name>
<protein>
    <recommendedName>
        <fullName evidence="3">Phospholipase D C-terminal domain-containing protein</fullName>
    </recommendedName>
</protein>
<dbReference type="GO" id="GO:0009395">
    <property type="term" value="P:phospholipid catabolic process"/>
    <property type="evidence" value="ECO:0007669"/>
    <property type="project" value="TreeGrafter"/>
</dbReference>
<evidence type="ECO:0000256" key="2">
    <source>
        <dbReference type="ARBA" id="ARBA00023098"/>
    </source>
</evidence>
<dbReference type="PANTHER" id="PTHR18896:SF153">
    <property type="entry name" value="PHOSPHOLIPASE D"/>
    <property type="match status" value="1"/>
</dbReference>
<dbReference type="InterPro" id="IPR024632">
    <property type="entry name" value="PLipase_D_C"/>
</dbReference>
<organism evidence="4">
    <name type="scientific">Davidia involucrata</name>
    <name type="common">Dove tree</name>
    <dbReference type="NCBI Taxonomy" id="16924"/>
    <lineage>
        <taxon>Eukaryota</taxon>
        <taxon>Viridiplantae</taxon>
        <taxon>Streptophyta</taxon>
        <taxon>Embryophyta</taxon>
        <taxon>Tracheophyta</taxon>
        <taxon>Spermatophyta</taxon>
        <taxon>Magnoliopsida</taxon>
        <taxon>eudicotyledons</taxon>
        <taxon>Gunneridae</taxon>
        <taxon>Pentapetalae</taxon>
        <taxon>asterids</taxon>
        <taxon>Cornales</taxon>
        <taxon>Nyssaceae</taxon>
        <taxon>Davidia</taxon>
    </lineage>
</organism>
<dbReference type="PANTHER" id="PTHR18896">
    <property type="entry name" value="PHOSPHOLIPASE D"/>
    <property type="match status" value="1"/>
</dbReference>
<evidence type="ECO:0000313" key="4">
    <source>
        <dbReference type="EMBL" id="MPA74131.1"/>
    </source>
</evidence>
<dbReference type="EMBL" id="GHES01043572">
    <property type="protein sequence ID" value="MPA74131.1"/>
    <property type="molecule type" value="Transcribed_RNA"/>
</dbReference>
<evidence type="ECO:0000256" key="1">
    <source>
        <dbReference type="ARBA" id="ARBA00022737"/>
    </source>
</evidence>
<dbReference type="GO" id="GO:0005886">
    <property type="term" value="C:plasma membrane"/>
    <property type="evidence" value="ECO:0007669"/>
    <property type="project" value="TreeGrafter"/>
</dbReference>
<sequence>MGAYQPNYTWAGKKSHPCGQVYGYRMSLWAEHLGILKDSFREPQTLECIKHVNKIARHNWDAFVAEENKEMRGHLMQYPVQISRSGKVSPLPHYESFPDVGGKILGAPTTLPDALTT</sequence>
<proteinExistence type="predicted"/>
<reference evidence="4" key="1">
    <citation type="submission" date="2019-08" db="EMBL/GenBank/DDBJ databases">
        <title>Reference gene set and small RNA set construction with multiple tissues from Davidia involucrata Baill.</title>
        <authorList>
            <person name="Yang H."/>
            <person name="Zhou C."/>
            <person name="Li G."/>
            <person name="Wang J."/>
            <person name="Gao P."/>
            <person name="Wang M."/>
            <person name="Wang R."/>
            <person name="Zhao Y."/>
        </authorList>
    </citation>
    <scope>NUCLEOTIDE SEQUENCE</scope>
    <source>
        <tissue evidence="4">Mixed with DoveR01_LX</tissue>
    </source>
</reference>
<dbReference type="AlphaFoldDB" id="A0A5B7C1P5"/>